<dbReference type="Proteomes" id="UP001482620">
    <property type="component" value="Unassembled WGS sequence"/>
</dbReference>
<reference evidence="2 3" key="1">
    <citation type="submission" date="2021-06" db="EMBL/GenBank/DDBJ databases">
        <authorList>
            <person name="Palmer J.M."/>
        </authorList>
    </citation>
    <scope>NUCLEOTIDE SEQUENCE [LARGE SCALE GENOMIC DNA]</scope>
    <source>
        <strain evidence="3">if_2019</strain>
        <tissue evidence="2">Muscle</tissue>
    </source>
</reference>
<accession>A0ABV0VJS3</accession>
<feature type="region of interest" description="Disordered" evidence="1">
    <location>
        <begin position="1"/>
        <end position="22"/>
    </location>
</feature>
<sequence>GRRDAGAYLHPGQDASPSQGNTQTTTHFFTLKGHLERPINLTGISLDCGGKPEYLEKTHTCTGRTYKLHAERATVQTRCILCKKHFKLCTTGVKGVEPFEVREAQSRCQEPQTDPSSFTVLLPWCD</sequence>
<evidence type="ECO:0000313" key="2">
    <source>
        <dbReference type="EMBL" id="MEQ2257505.1"/>
    </source>
</evidence>
<evidence type="ECO:0000256" key="1">
    <source>
        <dbReference type="SAM" id="MobiDB-lite"/>
    </source>
</evidence>
<evidence type="ECO:0000313" key="3">
    <source>
        <dbReference type="Proteomes" id="UP001482620"/>
    </source>
</evidence>
<name>A0ABV0VJS3_9TELE</name>
<keyword evidence="3" id="KW-1185">Reference proteome</keyword>
<comment type="caution">
    <text evidence="2">The sequence shown here is derived from an EMBL/GenBank/DDBJ whole genome shotgun (WGS) entry which is preliminary data.</text>
</comment>
<organism evidence="2 3">
    <name type="scientific">Ilyodon furcidens</name>
    <name type="common">goldbreast splitfin</name>
    <dbReference type="NCBI Taxonomy" id="33524"/>
    <lineage>
        <taxon>Eukaryota</taxon>
        <taxon>Metazoa</taxon>
        <taxon>Chordata</taxon>
        <taxon>Craniata</taxon>
        <taxon>Vertebrata</taxon>
        <taxon>Euteleostomi</taxon>
        <taxon>Actinopterygii</taxon>
        <taxon>Neopterygii</taxon>
        <taxon>Teleostei</taxon>
        <taxon>Neoteleostei</taxon>
        <taxon>Acanthomorphata</taxon>
        <taxon>Ovalentaria</taxon>
        <taxon>Atherinomorphae</taxon>
        <taxon>Cyprinodontiformes</taxon>
        <taxon>Goodeidae</taxon>
        <taxon>Ilyodon</taxon>
    </lineage>
</organism>
<dbReference type="EMBL" id="JAHRIQ010111034">
    <property type="protein sequence ID" value="MEQ2257505.1"/>
    <property type="molecule type" value="Genomic_DNA"/>
</dbReference>
<feature type="non-terminal residue" evidence="2">
    <location>
        <position position="1"/>
    </location>
</feature>
<proteinExistence type="predicted"/>
<gene>
    <name evidence="2" type="ORF">ILYODFUR_035470</name>
</gene>
<protein>
    <submittedName>
        <fullName evidence="2">Uncharacterized protein</fullName>
    </submittedName>
</protein>